<dbReference type="RefSeq" id="WP_148065999.1">
    <property type="nucleotide sequence ID" value="NZ_VRYZ01000012.1"/>
</dbReference>
<sequence>MMLAICSISSAILTLCQKKFNNMTLMPNLDAGLMAESQTLKQMLLEDIPPNFVKDLVDGMPGIYADTSQAMTADPGLGETQARYCLGYYRRSRVETFLQRLAVKHGIKHVERQPEGGGPSHISVYVGRFELVMCHVPSADGFPQHSLDRQEASKANEFIAQMDWVGEPEAPSTSRLYGVIIHSEQYRQKDTFGHIKVGFPNTDFNAWVEAPICLVDMRDIQARQLDEVEDIQALVQKDSVRWKTGAKEEDRKSG</sequence>
<dbReference type="EMBL" id="VRYZ01000012">
    <property type="protein sequence ID" value="TXS88954.1"/>
    <property type="molecule type" value="Genomic_DNA"/>
</dbReference>
<gene>
    <name evidence="1" type="ORF">FVW59_19155</name>
</gene>
<dbReference type="AlphaFoldDB" id="A0A5C8ZMH0"/>
<keyword evidence="2" id="KW-1185">Reference proteome</keyword>
<accession>A0A5C8ZMH0</accession>
<name>A0A5C8ZMH0_9GAMM</name>
<dbReference type="Proteomes" id="UP000321933">
    <property type="component" value="Unassembled WGS sequence"/>
</dbReference>
<organism evidence="1 2">
    <name type="scientific">Parahaliea aestuarii</name>
    <dbReference type="NCBI Taxonomy" id="1852021"/>
    <lineage>
        <taxon>Bacteria</taxon>
        <taxon>Pseudomonadati</taxon>
        <taxon>Pseudomonadota</taxon>
        <taxon>Gammaproteobacteria</taxon>
        <taxon>Cellvibrionales</taxon>
        <taxon>Halieaceae</taxon>
        <taxon>Parahaliea</taxon>
    </lineage>
</organism>
<protein>
    <submittedName>
        <fullName evidence="1">Uncharacterized protein</fullName>
    </submittedName>
</protein>
<proteinExistence type="predicted"/>
<evidence type="ECO:0000313" key="2">
    <source>
        <dbReference type="Proteomes" id="UP000321933"/>
    </source>
</evidence>
<comment type="caution">
    <text evidence="1">The sequence shown here is derived from an EMBL/GenBank/DDBJ whole genome shotgun (WGS) entry which is preliminary data.</text>
</comment>
<reference evidence="1 2" key="1">
    <citation type="submission" date="2019-08" db="EMBL/GenBank/DDBJ databases">
        <title>Parahaliea maris sp. nov., isolated from the surface seawater.</title>
        <authorList>
            <person name="Liu Y."/>
        </authorList>
    </citation>
    <scope>NUCLEOTIDE SEQUENCE [LARGE SCALE GENOMIC DNA]</scope>
    <source>
        <strain evidence="1 2">S2-26</strain>
    </source>
</reference>
<evidence type="ECO:0000313" key="1">
    <source>
        <dbReference type="EMBL" id="TXS88954.1"/>
    </source>
</evidence>